<feature type="transmembrane region" description="Helical" evidence="1">
    <location>
        <begin position="157"/>
        <end position="174"/>
    </location>
</feature>
<evidence type="ECO:0000313" key="3">
    <source>
        <dbReference type="Proteomes" id="UP000193944"/>
    </source>
</evidence>
<comment type="caution">
    <text evidence="2">The sequence shown here is derived from an EMBL/GenBank/DDBJ whole genome shotgun (WGS) entry which is preliminary data.</text>
</comment>
<accession>A0A1Y1XDU1</accession>
<dbReference type="AlphaFoldDB" id="A0A1Y1XDU1"/>
<sequence length="176" mass="20715">MVNSIEVASTLTHNSITKSETDSDNNSLEVAVSLIHSEYSTSTDDKRCVNVEANIHGITEDDTHTITNTTIKNEEFNRNEYKESSVTNEYSFLTKNDYNRYNDFISQKDYYENYNKKSNSKNGKDKIKKPLVYAILLCNEELRFPYIYIIYLNMNNQNMIILWLIHIMIIYYHVKH</sequence>
<dbReference type="EMBL" id="MCFG01000063">
    <property type="protein sequence ID" value="ORX83877.1"/>
    <property type="molecule type" value="Genomic_DNA"/>
</dbReference>
<gene>
    <name evidence="2" type="ORF">BCR32DRAFT_243011</name>
</gene>
<reference evidence="2 3" key="1">
    <citation type="submission" date="2016-08" db="EMBL/GenBank/DDBJ databases">
        <title>A Parts List for Fungal Cellulosomes Revealed by Comparative Genomics.</title>
        <authorList>
            <consortium name="DOE Joint Genome Institute"/>
            <person name="Haitjema C.H."/>
            <person name="Gilmore S.P."/>
            <person name="Henske J.K."/>
            <person name="Solomon K.V."/>
            <person name="De Groot R."/>
            <person name="Kuo A."/>
            <person name="Mondo S.J."/>
            <person name="Salamov A.A."/>
            <person name="Labutti K."/>
            <person name="Zhao Z."/>
            <person name="Chiniquy J."/>
            <person name="Barry K."/>
            <person name="Brewer H.M."/>
            <person name="Purvine S.O."/>
            <person name="Wright A.T."/>
            <person name="Boxma B."/>
            <person name="Van Alen T."/>
            <person name="Hackstein J.H."/>
            <person name="Baker S.E."/>
            <person name="Grigoriev I.V."/>
            <person name="O'Malley M.A."/>
        </authorList>
    </citation>
    <scope>NUCLEOTIDE SEQUENCE [LARGE SCALE GENOMIC DNA]</scope>
    <source>
        <strain evidence="2 3">S4</strain>
    </source>
</reference>
<name>A0A1Y1XDU1_9FUNG</name>
<organism evidence="2 3">
    <name type="scientific">Anaeromyces robustus</name>
    <dbReference type="NCBI Taxonomy" id="1754192"/>
    <lineage>
        <taxon>Eukaryota</taxon>
        <taxon>Fungi</taxon>
        <taxon>Fungi incertae sedis</taxon>
        <taxon>Chytridiomycota</taxon>
        <taxon>Chytridiomycota incertae sedis</taxon>
        <taxon>Neocallimastigomycetes</taxon>
        <taxon>Neocallimastigales</taxon>
        <taxon>Neocallimastigaceae</taxon>
        <taxon>Anaeromyces</taxon>
    </lineage>
</organism>
<evidence type="ECO:0000313" key="2">
    <source>
        <dbReference type="EMBL" id="ORX83877.1"/>
    </source>
</evidence>
<protein>
    <submittedName>
        <fullName evidence="2">Uncharacterized protein</fullName>
    </submittedName>
</protein>
<reference evidence="2 3" key="2">
    <citation type="submission" date="2016-08" db="EMBL/GenBank/DDBJ databases">
        <title>Pervasive Adenine N6-methylation of Active Genes in Fungi.</title>
        <authorList>
            <consortium name="DOE Joint Genome Institute"/>
            <person name="Mondo S.J."/>
            <person name="Dannebaum R.O."/>
            <person name="Kuo R.C."/>
            <person name="Labutti K."/>
            <person name="Haridas S."/>
            <person name="Kuo A."/>
            <person name="Salamov A."/>
            <person name="Ahrendt S.R."/>
            <person name="Lipzen A."/>
            <person name="Sullivan W."/>
            <person name="Andreopoulos W.B."/>
            <person name="Clum A."/>
            <person name="Lindquist E."/>
            <person name="Daum C."/>
            <person name="Ramamoorthy G.K."/>
            <person name="Gryganskyi A."/>
            <person name="Culley D."/>
            <person name="Magnuson J.K."/>
            <person name="James T.Y."/>
            <person name="O'Malley M.A."/>
            <person name="Stajich J.E."/>
            <person name="Spatafora J.W."/>
            <person name="Visel A."/>
            <person name="Grigoriev I.V."/>
        </authorList>
    </citation>
    <scope>NUCLEOTIDE SEQUENCE [LARGE SCALE GENOMIC DNA]</scope>
    <source>
        <strain evidence="2 3">S4</strain>
    </source>
</reference>
<keyword evidence="1" id="KW-0472">Membrane</keyword>
<keyword evidence="1" id="KW-1133">Transmembrane helix</keyword>
<evidence type="ECO:0000256" key="1">
    <source>
        <dbReference type="SAM" id="Phobius"/>
    </source>
</evidence>
<keyword evidence="1" id="KW-0812">Transmembrane</keyword>
<dbReference type="STRING" id="1754192.A0A1Y1XDU1"/>
<proteinExistence type="predicted"/>
<dbReference type="Proteomes" id="UP000193944">
    <property type="component" value="Unassembled WGS sequence"/>
</dbReference>
<keyword evidence="3" id="KW-1185">Reference proteome</keyword>